<dbReference type="InterPro" id="IPR016295">
    <property type="entry name" value="Proteasome_beta4"/>
</dbReference>
<dbReference type="SUPFAM" id="SSF56235">
    <property type="entry name" value="N-terminal nucleophile aminohydrolases (Ntn hydrolases)"/>
    <property type="match status" value="1"/>
</dbReference>
<dbReference type="EMBL" id="GEZM01037901">
    <property type="protein sequence ID" value="JAV81857.1"/>
    <property type="molecule type" value="Transcribed_RNA"/>
</dbReference>
<gene>
    <name evidence="8" type="ORF">PPYR_04667</name>
</gene>
<dbReference type="InterPro" id="IPR023333">
    <property type="entry name" value="Proteasome_suB-type"/>
</dbReference>
<dbReference type="PROSITE" id="PS00854">
    <property type="entry name" value="PROTEASOME_BETA_1"/>
    <property type="match status" value="1"/>
</dbReference>
<evidence type="ECO:0000256" key="2">
    <source>
        <dbReference type="ARBA" id="ARBA00022942"/>
    </source>
</evidence>
<evidence type="ECO:0000256" key="4">
    <source>
        <dbReference type="ARBA" id="ARBA00024953"/>
    </source>
</evidence>
<dbReference type="Gene3D" id="3.60.20.10">
    <property type="entry name" value="Glutamine Phosphoribosylpyrophosphate, subunit 1, domain 1"/>
    <property type="match status" value="1"/>
</dbReference>
<dbReference type="CDD" id="cd03760">
    <property type="entry name" value="proteasome_beta_type_4"/>
    <property type="match status" value="1"/>
</dbReference>
<evidence type="ECO:0000313" key="7">
    <source>
        <dbReference type="EMBL" id="JAV81857.1"/>
    </source>
</evidence>
<reference evidence="8 9" key="2">
    <citation type="journal article" date="2018" name="Elife">
        <title>Firefly genomes illuminate parallel origins of bioluminescence in beetles.</title>
        <authorList>
            <person name="Fallon T.R."/>
            <person name="Lower S.E."/>
            <person name="Chang C.H."/>
            <person name="Bessho-Uehara M."/>
            <person name="Martin G.J."/>
            <person name="Bewick A.J."/>
            <person name="Behringer M."/>
            <person name="Debat H.J."/>
            <person name="Wong I."/>
            <person name="Day J.C."/>
            <person name="Suvorov A."/>
            <person name="Silva C.J."/>
            <person name="Stanger-Hall K.F."/>
            <person name="Hall D.W."/>
            <person name="Schmitz R.J."/>
            <person name="Nelson D.R."/>
            <person name="Lewis S.M."/>
            <person name="Shigenobu S."/>
            <person name="Bybee S.M."/>
            <person name="Larracuente A.M."/>
            <person name="Oba Y."/>
            <person name="Weng J.K."/>
        </authorList>
    </citation>
    <scope>NUCLEOTIDE SEQUENCE [LARGE SCALE GENOMIC DNA]</scope>
    <source>
        <strain evidence="8">1611_PpyrPB1</strain>
        <tissue evidence="8">Whole body</tissue>
    </source>
</reference>
<evidence type="ECO:0000256" key="5">
    <source>
        <dbReference type="ARBA" id="ARBA00026071"/>
    </source>
</evidence>
<dbReference type="InterPro" id="IPR016050">
    <property type="entry name" value="Proteasome_bsu_CS"/>
</dbReference>
<comment type="function">
    <text evidence="4">Non-catalytic component of the proteasome, a multicatalytic proteinase complex which is characterized by its ability to cleave peptides with Arg, Phe, Tyr, Leu, and Glu adjacent to the leaving group at neutral or slightly basic pH. The proteasome has an ATP-dependent proteolytic activity.</text>
</comment>
<organism evidence="7">
    <name type="scientific">Photinus pyralis</name>
    <name type="common">Common eastern firefly</name>
    <name type="synonym">Lampyris pyralis</name>
    <dbReference type="NCBI Taxonomy" id="7054"/>
    <lineage>
        <taxon>Eukaryota</taxon>
        <taxon>Metazoa</taxon>
        <taxon>Ecdysozoa</taxon>
        <taxon>Arthropoda</taxon>
        <taxon>Hexapoda</taxon>
        <taxon>Insecta</taxon>
        <taxon>Pterygota</taxon>
        <taxon>Neoptera</taxon>
        <taxon>Endopterygota</taxon>
        <taxon>Coleoptera</taxon>
        <taxon>Polyphaga</taxon>
        <taxon>Elateriformia</taxon>
        <taxon>Elateroidea</taxon>
        <taxon>Lampyridae</taxon>
        <taxon>Lampyrinae</taxon>
        <taxon>Photinus</taxon>
    </lineage>
</organism>
<dbReference type="FunCoup" id="A0A1Y1MEW2">
    <property type="interactions" value="1972"/>
</dbReference>
<evidence type="ECO:0000313" key="8">
    <source>
        <dbReference type="EMBL" id="KAB0802481.1"/>
    </source>
</evidence>
<evidence type="ECO:0000256" key="6">
    <source>
        <dbReference type="PIRNR" id="PIRNR001213"/>
    </source>
</evidence>
<name>A0A1Y1MEW2_PHOPY</name>
<dbReference type="InterPro" id="IPR029055">
    <property type="entry name" value="Ntn_hydrolases_N"/>
</dbReference>
<evidence type="ECO:0000256" key="3">
    <source>
        <dbReference type="ARBA" id="ARBA00023242"/>
    </source>
</evidence>
<dbReference type="AlphaFoldDB" id="A0A1Y1MEW2"/>
<sequence>MINPTDSFGAPPLWKNGPVPGAFYNFPGSNVDKQHISQHSQAPVTTATSVIAFAFNSGVIIAGDLLASYGSLARFRDCPRIMKVNDNIILGAGGDYGDFQYVKDFIEQKVIDEECLDDGFKLKPKSLYCWLTRIMYNRRSRFDPFWNTFVVGGLQDGVPFLGTVDKLGTAYEDKAICTGYGAHLALPLIRDALDKNPLLSEVEAVALLKKCMEVLYYRDARSFPKYQIGIITEDGIKIEGPIDVNQKWELAHMIH</sequence>
<dbReference type="GO" id="GO:0051603">
    <property type="term" value="P:proteolysis involved in protein catabolic process"/>
    <property type="evidence" value="ECO:0007669"/>
    <property type="project" value="InterPro"/>
</dbReference>
<dbReference type="FunFam" id="3.60.20.10:FF:000014">
    <property type="entry name" value="Proteasome subunit beta type-7"/>
    <property type="match status" value="1"/>
</dbReference>
<dbReference type="EMBL" id="VVIM01000002">
    <property type="protein sequence ID" value="KAB0802481.1"/>
    <property type="molecule type" value="Genomic_DNA"/>
</dbReference>
<dbReference type="Proteomes" id="UP000327044">
    <property type="component" value="Unassembled WGS sequence"/>
</dbReference>
<dbReference type="PROSITE" id="PS51476">
    <property type="entry name" value="PROTEASOME_BETA_2"/>
    <property type="match status" value="1"/>
</dbReference>
<protein>
    <recommendedName>
        <fullName evidence="6">Proteasome subunit beta</fullName>
    </recommendedName>
</protein>
<dbReference type="PIRSF" id="PIRSF001213">
    <property type="entry name" value="Psome_endopept_beta"/>
    <property type="match status" value="1"/>
</dbReference>
<dbReference type="GO" id="GO:0005634">
    <property type="term" value="C:nucleus"/>
    <property type="evidence" value="ECO:0007669"/>
    <property type="project" value="UniProtKB-SubCell"/>
</dbReference>
<evidence type="ECO:0000313" key="9">
    <source>
        <dbReference type="Proteomes" id="UP000327044"/>
    </source>
</evidence>
<dbReference type="OrthoDB" id="7854943at2759"/>
<dbReference type="InterPro" id="IPR001353">
    <property type="entry name" value="Proteasome_sua/b"/>
</dbReference>
<dbReference type="PANTHER" id="PTHR32194">
    <property type="entry name" value="METALLOPROTEASE TLDD"/>
    <property type="match status" value="1"/>
</dbReference>
<dbReference type="PANTHER" id="PTHR32194:SF6">
    <property type="entry name" value="PROTEASOME SUBUNIT BETA"/>
    <property type="match status" value="1"/>
</dbReference>
<dbReference type="GO" id="GO:0019774">
    <property type="term" value="C:proteasome core complex, beta-subunit complex"/>
    <property type="evidence" value="ECO:0007669"/>
    <property type="project" value="UniProtKB-UniRule"/>
</dbReference>
<keyword evidence="2 6" id="KW-0647">Proteasome</keyword>
<accession>A0A1Y1MEW2</accession>
<comment type="subunit">
    <text evidence="5">The 26S proteasome consists of a 20S proteasome core and two 19S regulatory subunits. The 20S proteasome core is composed of 28 subunits that are arranged in four stacked rings, resulting in a barrel-shaped structure. The two end rings are each formed by seven alpha subunits, and the two central rings are each formed by seven beta subunits. The catalytic chamber with the active sites is on the inside of the barrel.</text>
</comment>
<comment type="subcellular location">
    <subcellularLocation>
        <location evidence="6">Cytoplasm</location>
    </subcellularLocation>
    <subcellularLocation>
        <location evidence="6">Nucleus</location>
    </subcellularLocation>
</comment>
<proteinExistence type="inferred from homology"/>
<keyword evidence="1 6" id="KW-0963">Cytoplasm</keyword>
<comment type="similarity">
    <text evidence="6">Belongs to the peptidase T1B family.</text>
</comment>
<dbReference type="InParanoid" id="A0A1Y1MEW2"/>
<evidence type="ECO:0000256" key="1">
    <source>
        <dbReference type="ARBA" id="ARBA00022490"/>
    </source>
</evidence>
<reference evidence="7" key="1">
    <citation type="journal article" date="2016" name="Sci. Rep.">
        <title>Molecular characterization of firefly nuptial gifts: a multi-omics approach sheds light on postcopulatory sexual selection.</title>
        <authorList>
            <person name="Al-Wathiqui N."/>
            <person name="Fallon T.R."/>
            <person name="South A."/>
            <person name="Weng J.K."/>
            <person name="Lewis S.M."/>
        </authorList>
    </citation>
    <scope>NUCLEOTIDE SEQUENCE</scope>
</reference>
<reference evidence="8" key="3">
    <citation type="submission" date="2019-08" db="EMBL/GenBank/DDBJ databases">
        <authorList>
            <consortium name="Photinus pyralis genome working group"/>
            <person name="Fallon T.R."/>
            <person name="Sander Lower S.E."/>
            <person name="Weng J.-K."/>
        </authorList>
    </citation>
    <scope>NUCLEOTIDE SEQUENCE</scope>
    <source>
        <strain evidence="8">1611_PpyrPB1</strain>
        <tissue evidence="8">Whole body</tissue>
    </source>
</reference>
<keyword evidence="9" id="KW-1185">Reference proteome</keyword>
<dbReference type="GO" id="GO:0005737">
    <property type="term" value="C:cytoplasm"/>
    <property type="evidence" value="ECO:0007669"/>
    <property type="project" value="UniProtKB-SubCell"/>
</dbReference>
<keyword evidence="3 6" id="KW-0539">Nucleus</keyword>
<dbReference type="Pfam" id="PF00227">
    <property type="entry name" value="Proteasome"/>
    <property type="match status" value="1"/>
</dbReference>